<organism evidence="2 3">
    <name type="scientific">Ruegeria meonggei</name>
    <dbReference type="NCBI Taxonomy" id="1446476"/>
    <lineage>
        <taxon>Bacteria</taxon>
        <taxon>Pseudomonadati</taxon>
        <taxon>Pseudomonadota</taxon>
        <taxon>Alphaproteobacteria</taxon>
        <taxon>Rhodobacterales</taxon>
        <taxon>Roseobacteraceae</taxon>
        <taxon>Ruegeria</taxon>
    </lineage>
</organism>
<proteinExistence type="predicted"/>
<feature type="signal peptide" evidence="1">
    <location>
        <begin position="1"/>
        <end position="18"/>
    </location>
</feature>
<dbReference type="InterPro" id="IPR044859">
    <property type="entry name" value="Allene_oxi_cyc_Dirigent"/>
</dbReference>
<keyword evidence="3" id="KW-1185">Reference proteome</keyword>
<dbReference type="InterPro" id="IPR034871">
    <property type="entry name" value="Allene_oxi_cyc_sf"/>
</dbReference>
<dbReference type="AlphaFoldDB" id="A0A1X6Z4P7"/>
<reference evidence="3" key="1">
    <citation type="submission" date="2017-03" db="EMBL/GenBank/DDBJ databases">
        <authorList>
            <person name="Rodrigo-Torres L."/>
            <person name="Arahal R.D."/>
            <person name="Lucena T."/>
        </authorList>
    </citation>
    <scope>NUCLEOTIDE SEQUENCE [LARGE SCALE GENOMIC DNA]</scope>
    <source>
        <strain evidence="3">CECT 8411</strain>
    </source>
</reference>
<dbReference type="SUPFAM" id="SSF141493">
    <property type="entry name" value="Allene oxide cyclase-like"/>
    <property type="match status" value="1"/>
</dbReference>
<dbReference type="RefSeq" id="WP_085822334.1">
    <property type="nucleotide sequence ID" value="NZ_FWFP01000004.1"/>
</dbReference>
<dbReference type="OrthoDB" id="9848751at2"/>
<evidence type="ECO:0000256" key="1">
    <source>
        <dbReference type="SAM" id="SignalP"/>
    </source>
</evidence>
<evidence type="ECO:0008006" key="4">
    <source>
        <dbReference type="Google" id="ProtNLM"/>
    </source>
</evidence>
<keyword evidence="1" id="KW-0732">Signal</keyword>
<dbReference type="GO" id="GO:0046423">
    <property type="term" value="F:allene-oxide cyclase activity"/>
    <property type="evidence" value="ECO:0007669"/>
    <property type="project" value="InterPro"/>
</dbReference>
<name>A0A1X6Z4P7_9RHOB</name>
<evidence type="ECO:0000313" key="2">
    <source>
        <dbReference type="EMBL" id="SLN40372.1"/>
    </source>
</evidence>
<sequence>MRFLTVLLLVSHALPAAAENTPECGQFSVYLEDLKITSGGDSFGVVAVGHVTVFNEVGQVIGMQDVTTLIAPGASEGETQLIVNAYLTIDANQLVYYGSYPAPDQPDTVPHFETQLAVVGGTGVFKGASGQVKFLKKDDKRAAEFDVTCSGKP</sequence>
<dbReference type="Proteomes" id="UP000193778">
    <property type="component" value="Unassembled WGS sequence"/>
</dbReference>
<protein>
    <recommendedName>
        <fullName evidence="4">Allene oxide cyclase barrel-like domain-containing protein</fullName>
    </recommendedName>
</protein>
<dbReference type="GO" id="GO:0009695">
    <property type="term" value="P:jasmonic acid biosynthetic process"/>
    <property type="evidence" value="ECO:0007669"/>
    <property type="project" value="InterPro"/>
</dbReference>
<dbReference type="EMBL" id="FWFP01000004">
    <property type="protein sequence ID" value="SLN40372.1"/>
    <property type="molecule type" value="Genomic_DNA"/>
</dbReference>
<gene>
    <name evidence="2" type="ORF">RUM8411_01817</name>
</gene>
<dbReference type="Gene3D" id="2.40.480.10">
    <property type="entry name" value="Allene oxide cyclase-like"/>
    <property type="match status" value="1"/>
</dbReference>
<feature type="chain" id="PRO_5012281714" description="Allene oxide cyclase barrel-like domain-containing protein" evidence="1">
    <location>
        <begin position="19"/>
        <end position="153"/>
    </location>
</feature>
<evidence type="ECO:0000313" key="3">
    <source>
        <dbReference type="Proteomes" id="UP000193778"/>
    </source>
</evidence>
<accession>A0A1X6Z4P7</accession>